<dbReference type="Proteomes" id="UP000623467">
    <property type="component" value="Unassembled WGS sequence"/>
</dbReference>
<gene>
    <name evidence="4" type="ORF">MSAN_02328100</name>
</gene>
<proteinExistence type="predicted"/>
<keyword evidence="1" id="KW-0677">Repeat</keyword>
<organism evidence="4 5">
    <name type="scientific">Mycena sanguinolenta</name>
    <dbReference type="NCBI Taxonomy" id="230812"/>
    <lineage>
        <taxon>Eukaryota</taxon>
        <taxon>Fungi</taxon>
        <taxon>Dikarya</taxon>
        <taxon>Basidiomycota</taxon>
        <taxon>Agaricomycotina</taxon>
        <taxon>Agaricomycetes</taxon>
        <taxon>Agaricomycetidae</taxon>
        <taxon>Agaricales</taxon>
        <taxon>Marasmiineae</taxon>
        <taxon>Mycenaceae</taxon>
        <taxon>Mycena</taxon>
    </lineage>
</organism>
<dbReference type="AlphaFoldDB" id="A0A8H6X806"/>
<dbReference type="EMBL" id="JACAZH010000039">
    <property type="protein sequence ID" value="KAF7335909.1"/>
    <property type="molecule type" value="Genomic_DNA"/>
</dbReference>
<dbReference type="PANTHER" id="PTHR10039">
    <property type="entry name" value="AMELOGENIN"/>
    <property type="match status" value="1"/>
</dbReference>
<evidence type="ECO:0000256" key="2">
    <source>
        <dbReference type="SAM" id="MobiDB-lite"/>
    </source>
</evidence>
<dbReference type="InterPro" id="IPR036322">
    <property type="entry name" value="WD40_repeat_dom_sf"/>
</dbReference>
<feature type="domain" description="Nephrocystin 3-like N-terminal" evidence="3">
    <location>
        <begin position="300"/>
        <end position="496"/>
    </location>
</feature>
<dbReference type="Gene3D" id="3.40.50.300">
    <property type="entry name" value="P-loop containing nucleotide triphosphate hydrolases"/>
    <property type="match status" value="1"/>
</dbReference>
<feature type="compositionally biased region" description="Low complexity" evidence="2">
    <location>
        <begin position="14"/>
        <end position="30"/>
    </location>
</feature>
<evidence type="ECO:0000256" key="1">
    <source>
        <dbReference type="ARBA" id="ARBA00022737"/>
    </source>
</evidence>
<dbReference type="InterPro" id="IPR056884">
    <property type="entry name" value="NPHP3-like_N"/>
</dbReference>
<dbReference type="InterPro" id="IPR015943">
    <property type="entry name" value="WD40/YVTN_repeat-like_dom_sf"/>
</dbReference>
<dbReference type="Gene3D" id="2.130.10.10">
    <property type="entry name" value="YVTN repeat-like/Quinoprotein amine dehydrogenase"/>
    <property type="match status" value="1"/>
</dbReference>
<comment type="caution">
    <text evidence="4">The sequence shown here is derived from an EMBL/GenBank/DDBJ whole genome shotgun (WGS) entry which is preliminary data.</text>
</comment>
<dbReference type="SUPFAM" id="SSF50978">
    <property type="entry name" value="WD40 repeat-like"/>
    <property type="match status" value="1"/>
</dbReference>
<accession>A0A8H6X806</accession>
<sequence>MKFRLWGNREAGKPGVTPSTPTTGTESSVGEHGRKPRMKLWWSRKGKTEKETRAHEEDVKEMLKVHVGPAVETPPWVQWTKQDGQDFCRQLEKWREDHPNNDLNSTLEKIRKTFLNFGQPATKPGAVRDLLSAIGNTPGFPAGFLIMGIIGVAVFAAKLKDNKENVFKFVIQEVECVTDIAEMFSAAEDCGDAKLYDCWHDLKGHLEFVGSLFKWALEKLNSTIPLAIEEELKTFKEQAADVARRFNSRQQFRAKIESLNNRRFDFITEKLKAHMSEECTHDKQHKYEKDECHPGTLQDLLNMINEWSSTLAHDASRCWWIVGLAAIGKSTVSMSIAKCLQEGRPLLSLLENVRLEGKGKIRCNPIFGAQFFINSRVPSTANSDNIFPSIAHQLCHLFEPARSCIFKTVTALDKTRTLYRLTRLSKDQAQELFVNPLTAVANSKDFAMRTIFIIVDGIDELRCKTTSGTDIPDFTTTFCSAVSQLPSNVRILVLSRPEDSIIRPLGPFKDVIHTLEFPMEQMFHDVDIFLQDQRSTLKNLFTDWPSAEQVEIIRETAHGYMAIAKLSLKWIIAEARSSGGRRRGNNAFQILKAVQNGNIYDFYGEVLLQAVPDDSDTLLQKACTVILSSLICMPKEPVCTIASLCHELDSSITSDDVEDFLSNIRSIATQSHNPIGRNTVPSPHKTLGDFLTSIHPPERFRINVIQWHKDCATITFNVMNSPQLHFNMGNLRTSYLSHGCYMGFSNVVQNQNPFSPAGGVDALVSYACRTFHQHLPAGQVSSDEVSRMVHIIIQDKFLAWLEVIAIEGIHFDLVLEFQDTLVPLLEGKDSELEDLLHSVAKFANWCFPIWPGPNRGWWAIPQLYLSALPFFAPELSVANHYFKKCGRINVSNLHTQQVPEAVDSPSVACSVSALLWLAGSWLGAGFTDGTVRLWCRETRTWAACWSLSETTSGEDGPSMDRMDSETNPNNTGEEKSSKAVVKLITYPSISNLLFSIFGDDTINILEVNYPESTVANLTEKLLLFHTPGQPWHLSSPTVNSRQDISGTLASSVEAKQDPIRTWSGYVASTVSPDNRHAVAVRNGAIDVWDLEPEKMKIIATLPGIEFPVRSESSCVFFCSARHVVTITGRVFVDIRVWDIGSILDGSSELEMDRWEFVPGDIGNYNPGTGGWIVDTRSGEVLFWQPSWCRFWNPRNILAIGSKEYCEIDMTETAFGEKWVTLDEH</sequence>
<evidence type="ECO:0000313" key="4">
    <source>
        <dbReference type="EMBL" id="KAF7335909.1"/>
    </source>
</evidence>
<keyword evidence="5" id="KW-1185">Reference proteome</keyword>
<name>A0A8H6X806_9AGAR</name>
<evidence type="ECO:0000259" key="3">
    <source>
        <dbReference type="Pfam" id="PF24883"/>
    </source>
</evidence>
<feature type="region of interest" description="Disordered" evidence="2">
    <location>
        <begin position="1"/>
        <end position="36"/>
    </location>
</feature>
<dbReference type="Pfam" id="PF24883">
    <property type="entry name" value="NPHP3_N"/>
    <property type="match status" value="1"/>
</dbReference>
<dbReference type="OrthoDB" id="163438at2759"/>
<reference evidence="4" key="1">
    <citation type="submission" date="2020-05" db="EMBL/GenBank/DDBJ databases">
        <title>Mycena genomes resolve the evolution of fungal bioluminescence.</title>
        <authorList>
            <person name="Tsai I.J."/>
        </authorList>
    </citation>
    <scope>NUCLEOTIDE SEQUENCE</scope>
    <source>
        <strain evidence="4">160909Yilan</strain>
    </source>
</reference>
<dbReference type="InterPro" id="IPR027417">
    <property type="entry name" value="P-loop_NTPase"/>
</dbReference>
<feature type="region of interest" description="Disordered" evidence="2">
    <location>
        <begin position="949"/>
        <end position="974"/>
    </location>
</feature>
<protein>
    <submittedName>
        <fullName evidence="4">NACHT and WD40 domain protein</fullName>
    </submittedName>
</protein>
<evidence type="ECO:0000313" key="5">
    <source>
        <dbReference type="Proteomes" id="UP000623467"/>
    </source>
</evidence>
<dbReference type="PANTHER" id="PTHR10039:SF14">
    <property type="entry name" value="NACHT DOMAIN-CONTAINING PROTEIN"/>
    <property type="match status" value="1"/>
</dbReference>